<dbReference type="EMBL" id="MHKN01000031">
    <property type="protein sequence ID" value="OGY91836.1"/>
    <property type="molecule type" value="Genomic_DNA"/>
</dbReference>
<protein>
    <submittedName>
        <fullName evidence="1">Uncharacterized protein</fullName>
    </submittedName>
</protein>
<sequence>MDSTLELLLPGLALAVKTRYYELNVTLLLNVSRGELEGMRIKKNSTSKHEICRTIVPRSTTW</sequence>
<comment type="caution">
    <text evidence="1">The sequence shown here is derived from an EMBL/GenBank/DDBJ whole genome shotgun (WGS) entry which is preliminary data.</text>
</comment>
<proteinExistence type="predicted"/>
<gene>
    <name evidence="1" type="ORF">A3B31_00940</name>
</gene>
<evidence type="ECO:0000313" key="2">
    <source>
        <dbReference type="Proteomes" id="UP000177349"/>
    </source>
</evidence>
<reference evidence="1 2" key="1">
    <citation type="journal article" date="2016" name="Nat. Commun.">
        <title>Thousands of microbial genomes shed light on interconnected biogeochemical processes in an aquifer system.</title>
        <authorList>
            <person name="Anantharaman K."/>
            <person name="Brown C.T."/>
            <person name="Hug L.A."/>
            <person name="Sharon I."/>
            <person name="Castelle C.J."/>
            <person name="Probst A.J."/>
            <person name="Thomas B.C."/>
            <person name="Singh A."/>
            <person name="Wilkins M.J."/>
            <person name="Karaoz U."/>
            <person name="Brodie E.L."/>
            <person name="Williams K.H."/>
            <person name="Hubbard S.S."/>
            <person name="Banfield J.F."/>
        </authorList>
    </citation>
    <scope>NUCLEOTIDE SEQUENCE [LARGE SCALE GENOMIC DNA]</scope>
</reference>
<accession>A0A1G2BSJ0</accession>
<name>A0A1G2BSJ0_9BACT</name>
<dbReference type="Proteomes" id="UP000177349">
    <property type="component" value="Unassembled WGS sequence"/>
</dbReference>
<evidence type="ECO:0000313" key="1">
    <source>
        <dbReference type="EMBL" id="OGY91836.1"/>
    </source>
</evidence>
<organism evidence="1 2">
    <name type="scientific">Candidatus Komeilibacteria bacterium RIFCSPLOWO2_01_FULL_53_11</name>
    <dbReference type="NCBI Taxonomy" id="1798552"/>
    <lineage>
        <taxon>Bacteria</taxon>
        <taxon>Candidatus Komeiliibacteriota</taxon>
    </lineage>
</organism>
<dbReference type="AlphaFoldDB" id="A0A1G2BSJ0"/>